<dbReference type="PANTHER" id="PTHR12197">
    <property type="entry name" value="HISTONE-LYSINE N-METHYLTRANSFERASE SMYD"/>
    <property type="match status" value="1"/>
</dbReference>
<dbReference type="PANTHER" id="PTHR12197:SF251">
    <property type="entry name" value="EG:BACR7C10.4 PROTEIN"/>
    <property type="match status" value="1"/>
</dbReference>
<evidence type="ECO:0000259" key="2">
    <source>
        <dbReference type="PROSITE" id="PS50280"/>
    </source>
</evidence>
<dbReference type="Gene3D" id="2.170.270.10">
    <property type="entry name" value="SET domain"/>
    <property type="match status" value="1"/>
</dbReference>
<accession>A0AAD5VAH2</accession>
<dbReference type="GO" id="GO:0005634">
    <property type="term" value="C:nucleus"/>
    <property type="evidence" value="ECO:0007669"/>
    <property type="project" value="TreeGrafter"/>
</dbReference>
<evidence type="ECO:0000313" key="4">
    <source>
        <dbReference type="Proteomes" id="UP001212997"/>
    </source>
</evidence>
<feature type="region of interest" description="Disordered" evidence="1">
    <location>
        <begin position="234"/>
        <end position="260"/>
    </location>
</feature>
<feature type="domain" description="SET" evidence="2">
    <location>
        <begin position="1"/>
        <end position="311"/>
    </location>
</feature>
<dbReference type="InterPro" id="IPR046341">
    <property type="entry name" value="SET_dom_sf"/>
</dbReference>
<feature type="compositionally biased region" description="Basic and acidic residues" evidence="1">
    <location>
        <begin position="354"/>
        <end position="377"/>
    </location>
</feature>
<dbReference type="SMART" id="SM00317">
    <property type="entry name" value="SET"/>
    <property type="match status" value="1"/>
</dbReference>
<dbReference type="CDD" id="cd20071">
    <property type="entry name" value="SET_SMYD"/>
    <property type="match status" value="1"/>
</dbReference>
<dbReference type="InterPro" id="IPR001214">
    <property type="entry name" value="SET_dom"/>
</dbReference>
<dbReference type="Gene3D" id="1.10.220.160">
    <property type="match status" value="1"/>
</dbReference>
<evidence type="ECO:0000256" key="1">
    <source>
        <dbReference type="SAM" id="MobiDB-lite"/>
    </source>
</evidence>
<feature type="region of interest" description="Disordered" evidence="1">
    <location>
        <begin position="349"/>
        <end position="394"/>
    </location>
</feature>
<organism evidence="3 4">
    <name type="scientific">Meripilus lineatus</name>
    <dbReference type="NCBI Taxonomy" id="2056292"/>
    <lineage>
        <taxon>Eukaryota</taxon>
        <taxon>Fungi</taxon>
        <taxon>Dikarya</taxon>
        <taxon>Basidiomycota</taxon>
        <taxon>Agaricomycotina</taxon>
        <taxon>Agaricomycetes</taxon>
        <taxon>Polyporales</taxon>
        <taxon>Meripilaceae</taxon>
        <taxon>Meripilus</taxon>
    </lineage>
</organism>
<keyword evidence="4" id="KW-1185">Reference proteome</keyword>
<dbReference type="EMBL" id="JANAWD010000059">
    <property type="protein sequence ID" value="KAJ3488799.1"/>
    <property type="molecule type" value="Genomic_DNA"/>
</dbReference>
<dbReference type="AlphaFoldDB" id="A0AAD5VAH2"/>
<dbReference type="InterPro" id="IPR050869">
    <property type="entry name" value="H3K4_H4K5_MeTrfase"/>
</dbReference>
<name>A0AAD5VAH2_9APHY</name>
<dbReference type="PROSITE" id="PS50280">
    <property type="entry name" value="SET"/>
    <property type="match status" value="1"/>
</dbReference>
<dbReference type="Proteomes" id="UP001212997">
    <property type="component" value="Unassembled WGS sequence"/>
</dbReference>
<dbReference type="SUPFAM" id="SSF82199">
    <property type="entry name" value="SET domain"/>
    <property type="match status" value="1"/>
</dbReference>
<evidence type="ECO:0000313" key="3">
    <source>
        <dbReference type="EMBL" id="KAJ3488799.1"/>
    </source>
</evidence>
<dbReference type="Gene3D" id="6.10.140.2220">
    <property type="match status" value="1"/>
</dbReference>
<reference evidence="3" key="1">
    <citation type="submission" date="2022-07" db="EMBL/GenBank/DDBJ databases">
        <title>Genome Sequence of Physisporinus lineatus.</title>
        <authorList>
            <person name="Buettner E."/>
        </authorList>
    </citation>
    <scope>NUCLEOTIDE SEQUENCE</scope>
    <source>
        <strain evidence="3">VT162</strain>
    </source>
</reference>
<protein>
    <recommendedName>
        <fullName evidence="2">SET domain-containing protein</fullName>
    </recommendedName>
</protein>
<gene>
    <name evidence="3" type="ORF">NLI96_g2584</name>
</gene>
<feature type="compositionally biased region" description="Basic and acidic residues" evidence="1">
    <location>
        <begin position="234"/>
        <end position="253"/>
    </location>
</feature>
<comment type="caution">
    <text evidence="3">The sequence shown here is derived from an EMBL/GenBank/DDBJ whole genome shotgun (WGS) entry which is preliminary data.</text>
</comment>
<proteinExistence type="predicted"/>
<dbReference type="Pfam" id="PF00856">
    <property type="entry name" value="SET"/>
    <property type="match status" value="1"/>
</dbReference>
<sequence length="394" mass="43420">MNVKVLVSDEKDSRKRLSVTKDFKKGEVIYKEEPVVVALDIDLQGKGTHCTHCLRVVDQDTAVKPENDRLKSVYCSKDCEAKSKAQSDNLLFGLEPVLPAELDSGLGRLTQGERDKAQTKFVSHLESQGKLAPLLVARFVARQVAIETGKMNPHKPTSSPADLHALVDGEDDYGLYDHMERLRFIEANPTEEDTKVLCDVLATALPGLDKSLEGQHSKYLGKMNYNAFGVVFENGRDDKPKTSERPEDQERTRTPYGTSRQVGSGFYAVSSYIGHSCSPSATPSFPSGTSEIAIVAARDLKEGDELTISYVDCNVNEGETSEEATRRRRYELARGWRFKCECSRCASEVTPGDNEGHLGVEADESKVDDVAVHERGEQPQPAEASWIPVGPALD</sequence>